<dbReference type="AlphaFoldDB" id="D5RUE0"/>
<dbReference type="CDD" id="cd16922">
    <property type="entry name" value="HATPase_EvgS-ArcB-TorS-like"/>
    <property type="match status" value="1"/>
</dbReference>
<dbReference type="PANTHER" id="PTHR45339">
    <property type="entry name" value="HYBRID SIGNAL TRANSDUCTION HISTIDINE KINASE J"/>
    <property type="match status" value="1"/>
</dbReference>
<evidence type="ECO:0000256" key="9">
    <source>
        <dbReference type="ARBA" id="ARBA00064003"/>
    </source>
</evidence>
<dbReference type="EMBL" id="ADVL01000976">
    <property type="protein sequence ID" value="EFH09079.1"/>
    <property type="molecule type" value="Genomic_DNA"/>
</dbReference>
<dbReference type="PROSITE" id="PS50109">
    <property type="entry name" value="HIS_KIN"/>
    <property type="match status" value="1"/>
</dbReference>
<keyword evidence="11" id="KW-0812">Transmembrane</keyword>
<evidence type="ECO:0000313" key="14">
    <source>
        <dbReference type="Proteomes" id="UP000005324"/>
    </source>
</evidence>
<dbReference type="InterPro" id="IPR004358">
    <property type="entry name" value="Sig_transdc_His_kin-like_C"/>
</dbReference>
<dbReference type="CDD" id="cd00082">
    <property type="entry name" value="HisKA"/>
    <property type="match status" value="1"/>
</dbReference>
<evidence type="ECO:0000256" key="2">
    <source>
        <dbReference type="ARBA" id="ARBA00012438"/>
    </source>
</evidence>
<dbReference type="SUPFAM" id="SSF47384">
    <property type="entry name" value="Homodimeric domain of signal transducing histidine kinase"/>
    <property type="match status" value="1"/>
</dbReference>
<feature type="transmembrane region" description="Helical" evidence="11">
    <location>
        <begin position="12"/>
        <end position="31"/>
    </location>
</feature>
<feature type="domain" description="Histidine kinase" evidence="12">
    <location>
        <begin position="174"/>
        <end position="395"/>
    </location>
</feature>
<sequence>PDSEHEMSLNRLVFGGIILLVVWASGGPGLALAGMAAFFLLAIGVLAHIIAYPASNRARRGAAVALDCGFLSLQLHWGAEAVAMFWPVYLWVVFGNGFRFGLAWLRIAMLAALAGFGAVALTTPFWQEQWHLATGLWVGLLILPLYAGTLIRKLSQAKQQAEAANSAKSLFLASVSHELRTPLNAIIGMGGLLRGTRLDGEQREMLSTMDSAARSLLSLIDDILNLSRIEAGRMPSERVEFAPAALLAELRALLAAQCRDKGLRFSLHLTPRTPAVLRGDRRHLLDVLLNLAGNAVKFTAEGGVTVALDAEPLPGGGLLLHAEVSDSGIGIAAEAQQRIFETFTQADSSIINRFGGTGLGLAICRRLVQLMGGAIGVRSAPGEGATFHFSVPVDPAAAAAPPALAGLVVVLLDPAPIRAAALAERLAGLG</sequence>
<dbReference type="InterPro" id="IPR003594">
    <property type="entry name" value="HATPase_dom"/>
</dbReference>
<keyword evidence="7" id="KW-0067">ATP-binding</keyword>
<keyword evidence="3" id="KW-0597">Phosphoprotein</keyword>
<dbReference type="Gene3D" id="1.10.287.130">
    <property type="match status" value="1"/>
</dbReference>
<dbReference type="InterPro" id="IPR036890">
    <property type="entry name" value="HATPase_C_sf"/>
</dbReference>
<dbReference type="EC" id="2.7.13.3" evidence="2"/>
<feature type="non-terminal residue" evidence="13">
    <location>
        <position position="1"/>
    </location>
</feature>
<evidence type="ECO:0000256" key="4">
    <source>
        <dbReference type="ARBA" id="ARBA00022679"/>
    </source>
</evidence>
<dbReference type="Gene3D" id="3.30.565.10">
    <property type="entry name" value="Histidine kinase-like ATPase, C-terminal domain"/>
    <property type="match status" value="1"/>
</dbReference>
<keyword evidence="11" id="KW-0472">Membrane</keyword>
<dbReference type="SMART" id="SM00388">
    <property type="entry name" value="HisKA"/>
    <property type="match status" value="1"/>
</dbReference>
<evidence type="ECO:0000313" key="13">
    <source>
        <dbReference type="EMBL" id="EFH09079.1"/>
    </source>
</evidence>
<gene>
    <name evidence="13" type="ORF">HMPREF0731_4702</name>
</gene>
<dbReference type="Pfam" id="PF02518">
    <property type="entry name" value="HATPase_c"/>
    <property type="match status" value="1"/>
</dbReference>
<reference evidence="13 14" key="1">
    <citation type="submission" date="2010-04" db="EMBL/GenBank/DDBJ databases">
        <authorList>
            <person name="Qin X."/>
            <person name="Bachman B."/>
            <person name="Battles P."/>
            <person name="Bell A."/>
            <person name="Bess C."/>
            <person name="Bickham C."/>
            <person name="Chaboub L."/>
            <person name="Chen D."/>
            <person name="Coyle M."/>
            <person name="Deiros D.R."/>
            <person name="Dinh H."/>
            <person name="Forbes L."/>
            <person name="Fowler G."/>
            <person name="Francisco L."/>
            <person name="Fu Q."/>
            <person name="Gubbala S."/>
            <person name="Hale W."/>
            <person name="Han Y."/>
            <person name="Hemphill L."/>
            <person name="Highlander S.K."/>
            <person name="Hirani K."/>
            <person name="Hogues M."/>
            <person name="Jackson L."/>
            <person name="Jakkamsetti A."/>
            <person name="Javaid M."/>
            <person name="Jiang H."/>
            <person name="Korchina V."/>
            <person name="Kovar C."/>
            <person name="Lara F."/>
            <person name="Lee S."/>
            <person name="Mata R."/>
            <person name="Mathew T."/>
            <person name="Moen C."/>
            <person name="Morales K."/>
            <person name="Munidasa M."/>
            <person name="Nazareth L."/>
            <person name="Ngo R."/>
            <person name="Nguyen L."/>
            <person name="Okwuonu G."/>
            <person name="Ongeri F."/>
            <person name="Patil S."/>
            <person name="Petrosino J."/>
            <person name="Pham C."/>
            <person name="Pham P."/>
            <person name="Pu L.-L."/>
            <person name="Puazo M."/>
            <person name="Raj R."/>
            <person name="Reid J."/>
            <person name="Rouhana J."/>
            <person name="Saada N."/>
            <person name="Shang Y."/>
            <person name="Simmons D."/>
            <person name="Thornton R."/>
            <person name="Warren J."/>
            <person name="Weissenberger G."/>
            <person name="Zhang J."/>
            <person name="Zhang L."/>
            <person name="Zhou C."/>
            <person name="Zhu D."/>
            <person name="Muzny D."/>
            <person name="Worley K."/>
            <person name="Gibbs R."/>
        </authorList>
    </citation>
    <scope>NUCLEOTIDE SEQUENCE [LARGE SCALE GENOMIC DNA]</scope>
    <source>
        <strain evidence="13 14">ATCC 49957</strain>
    </source>
</reference>
<feature type="non-terminal residue" evidence="13">
    <location>
        <position position="430"/>
    </location>
</feature>
<keyword evidence="8" id="KW-0902">Two-component regulatory system</keyword>
<dbReference type="GO" id="GO:0005524">
    <property type="term" value="F:ATP binding"/>
    <property type="evidence" value="ECO:0007669"/>
    <property type="project" value="UniProtKB-KW"/>
</dbReference>
<evidence type="ECO:0000256" key="7">
    <source>
        <dbReference type="ARBA" id="ARBA00022840"/>
    </source>
</evidence>
<evidence type="ECO:0000256" key="11">
    <source>
        <dbReference type="SAM" id="Phobius"/>
    </source>
</evidence>
<dbReference type="GO" id="GO:0000155">
    <property type="term" value="F:phosphorelay sensor kinase activity"/>
    <property type="evidence" value="ECO:0007669"/>
    <property type="project" value="InterPro"/>
</dbReference>
<dbReference type="Proteomes" id="UP000005324">
    <property type="component" value="Unassembled WGS sequence"/>
</dbReference>
<dbReference type="SMART" id="SM00387">
    <property type="entry name" value="HATPase_c"/>
    <property type="match status" value="1"/>
</dbReference>
<feature type="transmembrane region" description="Helical" evidence="11">
    <location>
        <begin position="107"/>
        <end position="126"/>
    </location>
</feature>
<dbReference type="InterPro" id="IPR036097">
    <property type="entry name" value="HisK_dim/P_sf"/>
</dbReference>
<keyword evidence="4 13" id="KW-0808">Transferase</keyword>
<dbReference type="Pfam" id="PF00512">
    <property type="entry name" value="HisKA"/>
    <property type="match status" value="1"/>
</dbReference>
<dbReference type="FunFam" id="1.10.287.130:FF:000002">
    <property type="entry name" value="Two-component osmosensing histidine kinase"/>
    <property type="match status" value="1"/>
</dbReference>
<keyword evidence="5" id="KW-0547">Nucleotide-binding</keyword>
<evidence type="ECO:0000256" key="8">
    <source>
        <dbReference type="ARBA" id="ARBA00023012"/>
    </source>
</evidence>
<evidence type="ECO:0000256" key="3">
    <source>
        <dbReference type="ARBA" id="ARBA00022553"/>
    </source>
</evidence>
<keyword evidence="6 13" id="KW-0418">Kinase</keyword>
<dbReference type="InterPro" id="IPR005467">
    <property type="entry name" value="His_kinase_dom"/>
</dbReference>
<comment type="caution">
    <text evidence="13">The sequence shown here is derived from an EMBL/GenBank/DDBJ whole genome shotgun (WGS) entry which is preliminary data.</text>
</comment>
<dbReference type="PRINTS" id="PR00344">
    <property type="entry name" value="BCTRLSENSOR"/>
</dbReference>
<evidence type="ECO:0000256" key="5">
    <source>
        <dbReference type="ARBA" id="ARBA00022741"/>
    </source>
</evidence>
<keyword evidence="11" id="KW-1133">Transmembrane helix</keyword>
<protein>
    <recommendedName>
        <fullName evidence="10">Sensory/regulatory protein RpfC</fullName>
        <ecNumber evidence="2">2.7.13.3</ecNumber>
    </recommendedName>
</protein>
<dbReference type="FunFam" id="3.30.565.10:FF:000010">
    <property type="entry name" value="Sensor histidine kinase RcsC"/>
    <property type="match status" value="1"/>
</dbReference>
<feature type="transmembrane region" description="Helical" evidence="11">
    <location>
        <begin position="75"/>
        <end position="95"/>
    </location>
</feature>
<evidence type="ECO:0000259" key="12">
    <source>
        <dbReference type="PROSITE" id="PS50109"/>
    </source>
</evidence>
<name>D5RUE0_9PROT</name>
<feature type="transmembrane region" description="Helical" evidence="11">
    <location>
        <begin position="38"/>
        <end position="55"/>
    </location>
</feature>
<evidence type="ECO:0000256" key="10">
    <source>
        <dbReference type="ARBA" id="ARBA00068150"/>
    </source>
</evidence>
<comment type="catalytic activity">
    <reaction evidence="1">
        <text>ATP + protein L-histidine = ADP + protein N-phospho-L-histidine.</text>
        <dbReference type="EC" id="2.7.13.3"/>
    </reaction>
</comment>
<evidence type="ECO:0000256" key="1">
    <source>
        <dbReference type="ARBA" id="ARBA00000085"/>
    </source>
</evidence>
<evidence type="ECO:0000256" key="6">
    <source>
        <dbReference type="ARBA" id="ARBA00022777"/>
    </source>
</evidence>
<keyword evidence="14" id="KW-1185">Reference proteome</keyword>
<dbReference type="InterPro" id="IPR003661">
    <property type="entry name" value="HisK_dim/P_dom"/>
</dbReference>
<accession>D5RUE0</accession>
<dbReference type="SUPFAM" id="SSF55874">
    <property type="entry name" value="ATPase domain of HSP90 chaperone/DNA topoisomerase II/histidine kinase"/>
    <property type="match status" value="1"/>
</dbReference>
<proteinExistence type="predicted"/>
<feature type="transmembrane region" description="Helical" evidence="11">
    <location>
        <begin position="132"/>
        <end position="151"/>
    </location>
</feature>
<dbReference type="PANTHER" id="PTHR45339:SF1">
    <property type="entry name" value="HYBRID SIGNAL TRANSDUCTION HISTIDINE KINASE J"/>
    <property type="match status" value="1"/>
</dbReference>
<comment type="subunit">
    <text evidence="9">At low DSF concentrations, interacts with RpfF.</text>
</comment>
<organism evidence="13 14">
    <name type="scientific">Pseudoroseomonas cervicalis ATCC 49957</name>
    <dbReference type="NCBI Taxonomy" id="525371"/>
    <lineage>
        <taxon>Bacteria</taxon>
        <taxon>Pseudomonadati</taxon>
        <taxon>Pseudomonadota</taxon>
        <taxon>Alphaproteobacteria</taxon>
        <taxon>Acetobacterales</taxon>
        <taxon>Roseomonadaceae</taxon>
        <taxon>Roseomonas</taxon>
    </lineage>
</organism>